<sequence>MAKKPKQKPVRSKKNPIEWHGHRIVTENDLDTVFADDGNVERPHIYMRRLRHGVVLVLLVGLLTAAVLFALALARGDIQLTANEPSSEPTAACPGGPFDPVDPATVTVNVLNSTSIEGLAGNGAAALEERGFTVGAIGNRSVVRSNMTAIVISGPTGYAQAFTLQRIIPGSVYVEDDRTEATVDVVLGSEYEALVPAEEVNPEPGGLVCELPSTASATPEAGATPTTPAPPPPSP</sequence>
<evidence type="ECO:0000259" key="3">
    <source>
        <dbReference type="Pfam" id="PF13399"/>
    </source>
</evidence>
<organism evidence="4 5">
    <name type="scientific">Arthrobacter pigmenti</name>
    <dbReference type="NCBI Taxonomy" id="271432"/>
    <lineage>
        <taxon>Bacteria</taxon>
        <taxon>Bacillati</taxon>
        <taxon>Actinomycetota</taxon>
        <taxon>Actinomycetes</taxon>
        <taxon>Micrococcales</taxon>
        <taxon>Micrococcaceae</taxon>
        <taxon>Arthrobacter</taxon>
    </lineage>
</organism>
<evidence type="ECO:0000313" key="4">
    <source>
        <dbReference type="EMBL" id="NJC21112.1"/>
    </source>
</evidence>
<dbReference type="Gene3D" id="3.30.70.2390">
    <property type="match status" value="1"/>
</dbReference>
<comment type="caution">
    <text evidence="4">The sequence shown here is derived from an EMBL/GenBank/DDBJ whole genome shotgun (WGS) entry which is preliminary data.</text>
</comment>
<evidence type="ECO:0000256" key="1">
    <source>
        <dbReference type="SAM" id="MobiDB-lite"/>
    </source>
</evidence>
<keyword evidence="5" id="KW-1185">Reference proteome</keyword>
<feature type="domain" description="LytR/CpsA/Psr regulator C-terminal" evidence="3">
    <location>
        <begin position="105"/>
        <end position="191"/>
    </location>
</feature>
<dbReference type="InterPro" id="IPR027381">
    <property type="entry name" value="LytR/CpsA/Psr_C"/>
</dbReference>
<reference evidence="4 5" key="1">
    <citation type="submission" date="2020-03" db="EMBL/GenBank/DDBJ databases">
        <title>Sequencing the genomes of 1000 actinobacteria strains.</title>
        <authorList>
            <person name="Klenk H.-P."/>
        </authorList>
    </citation>
    <scope>NUCLEOTIDE SEQUENCE [LARGE SCALE GENOMIC DNA]</scope>
    <source>
        <strain evidence="4 5">DSM 16403</strain>
    </source>
</reference>
<dbReference type="AlphaFoldDB" id="A0A846RKC7"/>
<protein>
    <recommendedName>
        <fullName evidence="3">LytR/CpsA/Psr regulator C-terminal domain-containing protein</fullName>
    </recommendedName>
</protein>
<dbReference type="RefSeq" id="WP_167990483.1">
    <property type="nucleotide sequence ID" value="NZ_JAATJL010000001.1"/>
</dbReference>
<dbReference type="EMBL" id="JAATJL010000001">
    <property type="protein sequence ID" value="NJC21112.1"/>
    <property type="molecule type" value="Genomic_DNA"/>
</dbReference>
<name>A0A846RKC7_9MICC</name>
<keyword evidence="2" id="KW-0812">Transmembrane</keyword>
<feature type="region of interest" description="Disordered" evidence="1">
    <location>
        <begin position="200"/>
        <end position="235"/>
    </location>
</feature>
<accession>A0A846RKC7</accession>
<proteinExistence type="predicted"/>
<feature type="compositionally biased region" description="Low complexity" evidence="1">
    <location>
        <begin position="212"/>
        <end position="226"/>
    </location>
</feature>
<dbReference type="Pfam" id="PF13399">
    <property type="entry name" value="LytR_C"/>
    <property type="match status" value="1"/>
</dbReference>
<dbReference type="Proteomes" id="UP000547458">
    <property type="component" value="Unassembled WGS sequence"/>
</dbReference>
<feature type="transmembrane region" description="Helical" evidence="2">
    <location>
        <begin position="54"/>
        <end position="74"/>
    </location>
</feature>
<keyword evidence="2" id="KW-0472">Membrane</keyword>
<evidence type="ECO:0000313" key="5">
    <source>
        <dbReference type="Proteomes" id="UP000547458"/>
    </source>
</evidence>
<evidence type="ECO:0000256" key="2">
    <source>
        <dbReference type="SAM" id="Phobius"/>
    </source>
</evidence>
<gene>
    <name evidence="4" type="ORF">BJ994_000188</name>
</gene>
<keyword evidence="2" id="KW-1133">Transmembrane helix</keyword>